<accession>A0A0B8MY40</accession>
<gene>
    <name evidence="2" type="ORF">TCE0_038f12620</name>
</gene>
<evidence type="ECO:0000256" key="1">
    <source>
        <dbReference type="SAM" id="MobiDB-lite"/>
    </source>
</evidence>
<dbReference type="AlphaFoldDB" id="A0A0B8MY40"/>
<name>A0A0B8MY40_TALPI</name>
<evidence type="ECO:0000313" key="2">
    <source>
        <dbReference type="EMBL" id="GAM40342.1"/>
    </source>
</evidence>
<feature type="compositionally biased region" description="Acidic residues" evidence="1">
    <location>
        <begin position="162"/>
        <end position="172"/>
    </location>
</feature>
<dbReference type="EMBL" id="DF933834">
    <property type="protein sequence ID" value="GAM40342.1"/>
    <property type="molecule type" value="Genomic_DNA"/>
</dbReference>
<sequence length="189" mass="21865">METQNSSSPQSVLSAEEVKQWNGARDELFIQIYRRRGVYFQRWREVTLKYFAAIDKGMENAKKVHENNIADVIERYANKIKKRRDKFIKSYSYELVNDDGTLSYLDGLDKLVKPVDRSHRKDLIRKEREYREKNERLNPDTKVLQGISVPNDGNPPGNATQEAEESSYEDELPAAADWKSEAGDSDTDS</sequence>
<protein>
    <submittedName>
        <fullName evidence="2">Uncharacterized protein</fullName>
    </submittedName>
</protein>
<reference evidence="3" key="1">
    <citation type="journal article" date="2015" name="Genome Announc.">
        <title>Draft genome sequence of Talaromyces cellulolyticus strain Y-94, a source of lignocellulosic biomass-degrading enzymes.</title>
        <authorList>
            <person name="Fujii T."/>
            <person name="Koike H."/>
            <person name="Sawayama S."/>
            <person name="Yano S."/>
            <person name="Inoue H."/>
        </authorList>
    </citation>
    <scope>NUCLEOTIDE SEQUENCE [LARGE SCALE GENOMIC DNA]</scope>
    <source>
        <strain evidence="3">Y-94</strain>
    </source>
</reference>
<feature type="region of interest" description="Disordered" evidence="1">
    <location>
        <begin position="131"/>
        <end position="189"/>
    </location>
</feature>
<dbReference type="Proteomes" id="UP000053095">
    <property type="component" value="Unassembled WGS sequence"/>
</dbReference>
<keyword evidence="3" id="KW-1185">Reference proteome</keyword>
<proteinExistence type="predicted"/>
<organism evidence="2 3">
    <name type="scientific">Talaromyces pinophilus</name>
    <name type="common">Penicillium pinophilum</name>
    <dbReference type="NCBI Taxonomy" id="128442"/>
    <lineage>
        <taxon>Eukaryota</taxon>
        <taxon>Fungi</taxon>
        <taxon>Dikarya</taxon>
        <taxon>Ascomycota</taxon>
        <taxon>Pezizomycotina</taxon>
        <taxon>Eurotiomycetes</taxon>
        <taxon>Eurotiomycetidae</taxon>
        <taxon>Eurotiales</taxon>
        <taxon>Trichocomaceae</taxon>
        <taxon>Talaromyces</taxon>
        <taxon>Talaromyces sect. Talaromyces</taxon>
    </lineage>
</organism>
<evidence type="ECO:0000313" key="3">
    <source>
        <dbReference type="Proteomes" id="UP000053095"/>
    </source>
</evidence>